<gene>
    <name evidence="1" type="ORF">ACFFX0_11940</name>
</gene>
<organism evidence="1 2">
    <name type="scientific">Citricoccus parietis</name>
    <dbReference type="NCBI Taxonomy" id="592307"/>
    <lineage>
        <taxon>Bacteria</taxon>
        <taxon>Bacillati</taxon>
        <taxon>Actinomycetota</taxon>
        <taxon>Actinomycetes</taxon>
        <taxon>Micrococcales</taxon>
        <taxon>Micrococcaceae</taxon>
        <taxon>Citricoccus</taxon>
    </lineage>
</organism>
<accession>A0ABV5FYZ1</accession>
<reference evidence="1 2" key="1">
    <citation type="submission" date="2024-09" db="EMBL/GenBank/DDBJ databases">
        <authorList>
            <person name="Sun Q."/>
            <person name="Mori K."/>
        </authorList>
    </citation>
    <scope>NUCLEOTIDE SEQUENCE [LARGE SCALE GENOMIC DNA]</scope>
    <source>
        <strain evidence="1 2">CCM 7609</strain>
    </source>
</reference>
<protein>
    <submittedName>
        <fullName evidence="1">Uncharacterized protein</fullName>
    </submittedName>
</protein>
<evidence type="ECO:0000313" key="2">
    <source>
        <dbReference type="Proteomes" id="UP001589575"/>
    </source>
</evidence>
<dbReference type="Proteomes" id="UP001589575">
    <property type="component" value="Unassembled WGS sequence"/>
</dbReference>
<proteinExistence type="predicted"/>
<comment type="caution">
    <text evidence="1">The sequence shown here is derived from an EMBL/GenBank/DDBJ whole genome shotgun (WGS) entry which is preliminary data.</text>
</comment>
<keyword evidence="2" id="KW-1185">Reference proteome</keyword>
<name>A0ABV5FYZ1_9MICC</name>
<sequence length="80" mass="8242">MTLRPSTATAKTPTRASVWLTGMGSSKGATTSSTTTTRARVSWNHGVRSSPVFCAPIRLAPRSCVRTDPGAAAGGPRRAG</sequence>
<evidence type="ECO:0000313" key="1">
    <source>
        <dbReference type="EMBL" id="MFB9071875.1"/>
    </source>
</evidence>
<dbReference type="EMBL" id="JBHMFI010000001">
    <property type="protein sequence ID" value="MFB9071875.1"/>
    <property type="molecule type" value="Genomic_DNA"/>
</dbReference>